<evidence type="ECO:0000256" key="3">
    <source>
        <dbReference type="ARBA" id="ARBA00022927"/>
    </source>
</evidence>
<evidence type="ECO:0000256" key="2">
    <source>
        <dbReference type="ARBA" id="ARBA00022658"/>
    </source>
</evidence>
<dbReference type="GO" id="GO:0005085">
    <property type="term" value="F:guanyl-nucleotide exchange factor activity"/>
    <property type="evidence" value="ECO:0007669"/>
    <property type="project" value="UniProtKB-KW"/>
</dbReference>
<keyword evidence="1" id="KW-0813">Transport</keyword>
<dbReference type="GO" id="GO:0006892">
    <property type="term" value="P:post-Golgi vesicle-mediated transport"/>
    <property type="evidence" value="ECO:0007669"/>
    <property type="project" value="TreeGrafter"/>
</dbReference>
<proteinExistence type="evidence at transcript level"/>
<dbReference type="SUPFAM" id="SSF51316">
    <property type="entry name" value="Mss4-like"/>
    <property type="match status" value="1"/>
</dbReference>
<dbReference type="PANTHER" id="PTHR13276:SF0">
    <property type="entry name" value="GUANINE NUCLEOTIDE EXCHANGE FACTOR MSS4"/>
    <property type="match status" value="1"/>
</dbReference>
<evidence type="ECO:0000313" key="4">
    <source>
        <dbReference type="EMBL" id="JAC07686.1"/>
    </source>
</evidence>
<protein>
    <submittedName>
        <fullName evidence="4">Putative small gtpase mediated signal transduction</fullName>
    </submittedName>
</protein>
<keyword evidence="2" id="KW-0344">Guanine-nucleotide releasing factor</keyword>
<reference evidence="4" key="1">
    <citation type="journal article" date="2014" name="PLoS Negl. Trop. Dis.">
        <title>Identification and characterization of seminal fluid proteins in the Asian tiger mosquito, Aedes albopictus.</title>
        <authorList>
            <person name="Boes K.E."/>
            <person name="Ribeiro J.M."/>
            <person name="Wong A."/>
            <person name="Harrington L.C."/>
            <person name="Wolfner M.F."/>
            <person name="Sirot L.K."/>
        </authorList>
    </citation>
    <scope>NUCLEOTIDE SEQUENCE</scope>
    <source>
        <tissue evidence="4">Reproductive organs</tissue>
    </source>
</reference>
<name>A0A023EFR2_AEDAL</name>
<dbReference type="Gene3D" id="2.170.150.10">
    <property type="entry name" value="Metal Binding Protein, Guanine Nucleotide Exchange Factor, Chain A"/>
    <property type="match status" value="1"/>
</dbReference>
<dbReference type="GO" id="GO:0007264">
    <property type="term" value="P:small GTPase-mediated signal transduction"/>
    <property type="evidence" value="ECO:0007669"/>
    <property type="project" value="InterPro"/>
</dbReference>
<dbReference type="InterPro" id="IPR011057">
    <property type="entry name" value="Mss4-like_sf"/>
</dbReference>
<accession>A0A023EFR2</accession>
<dbReference type="FunFam" id="2.170.150.10:FF:000005">
    <property type="entry name" value="Guanine nucleotide exchange factor MSS4"/>
    <property type="match status" value="1"/>
</dbReference>
<dbReference type="VEuPathDB" id="VectorBase:AALC636_025368"/>
<dbReference type="VEuPathDB" id="VectorBase:AALF020166"/>
<dbReference type="AlphaFoldDB" id="A0A023EFR2"/>
<dbReference type="Pfam" id="PF04421">
    <property type="entry name" value="Mss4"/>
    <property type="match status" value="1"/>
</dbReference>
<dbReference type="PANTHER" id="PTHR13276">
    <property type="entry name" value="GUANINE NUCLEOTIDE EXCHANGE FACTOR MSS4"/>
    <property type="match status" value="1"/>
</dbReference>
<dbReference type="VEuPathDB" id="VectorBase:AALFPA_078554"/>
<sequence>MTQQQQQREQLNVAELVENEKNKTNVNCTHCGSLMLKPGSADYVESEYNLPEPYKKKHPAPASGPAEFSCEKLTHFWVVNDMFTFENIGFSNTVDQTKYLICADCEIGPVGYHDLQTKRCYVALQRVKHVDA</sequence>
<dbReference type="EMBL" id="GAPW01005912">
    <property type="protein sequence ID" value="JAC07686.1"/>
    <property type="molecule type" value="mRNA"/>
</dbReference>
<dbReference type="GO" id="GO:0005829">
    <property type="term" value="C:cytosol"/>
    <property type="evidence" value="ECO:0007669"/>
    <property type="project" value="TreeGrafter"/>
</dbReference>
<dbReference type="GO" id="GO:0016020">
    <property type="term" value="C:membrane"/>
    <property type="evidence" value="ECO:0007669"/>
    <property type="project" value="TreeGrafter"/>
</dbReference>
<dbReference type="PROSITE" id="PS51796">
    <property type="entry name" value="MSS4"/>
    <property type="match status" value="1"/>
</dbReference>
<dbReference type="GO" id="GO:0015031">
    <property type="term" value="P:protein transport"/>
    <property type="evidence" value="ECO:0007669"/>
    <property type="project" value="UniProtKB-KW"/>
</dbReference>
<organism evidence="4">
    <name type="scientific">Aedes albopictus</name>
    <name type="common">Asian tiger mosquito</name>
    <name type="synonym">Stegomyia albopicta</name>
    <dbReference type="NCBI Taxonomy" id="7160"/>
    <lineage>
        <taxon>Eukaryota</taxon>
        <taxon>Metazoa</taxon>
        <taxon>Ecdysozoa</taxon>
        <taxon>Arthropoda</taxon>
        <taxon>Hexapoda</taxon>
        <taxon>Insecta</taxon>
        <taxon>Pterygota</taxon>
        <taxon>Neoptera</taxon>
        <taxon>Endopterygota</taxon>
        <taxon>Diptera</taxon>
        <taxon>Nematocera</taxon>
        <taxon>Culicoidea</taxon>
        <taxon>Culicidae</taxon>
        <taxon>Culicinae</taxon>
        <taxon>Aedini</taxon>
        <taxon>Aedes</taxon>
        <taxon>Stegomyia</taxon>
    </lineage>
</organism>
<keyword evidence="3" id="KW-0653">Protein transport</keyword>
<dbReference type="GO" id="GO:0008270">
    <property type="term" value="F:zinc ion binding"/>
    <property type="evidence" value="ECO:0007669"/>
    <property type="project" value="TreeGrafter"/>
</dbReference>
<evidence type="ECO:0000256" key="1">
    <source>
        <dbReference type="ARBA" id="ARBA00022448"/>
    </source>
</evidence>
<dbReference type="InterPro" id="IPR011323">
    <property type="entry name" value="Mss4/transl-control_tumour"/>
</dbReference>
<dbReference type="InterPro" id="IPR007515">
    <property type="entry name" value="Mss4"/>
</dbReference>